<accession>A0A7R7XVS8</accession>
<evidence type="ECO:0000313" key="2">
    <source>
        <dbReference type="Proteomes" id="UP000654913"/>
    </source>
</evidence>
<dbReference type="EMBL" id="AP024448">
    <property type="protein sequence ID" value="BCS28337.1"/>
    <property type="molecule type" value="Genomic_DNA"/>
</dbReference>
<keyword evidence="2" id="KW-1185">Reference proteome</keyword>
<dbReference type="GeneID" id="64978334"/>
<reference evidence="1" key="1">
    <citation type="submission" date="2021-01" db="EMBL/GenBank/DDBJ databases">
        <authorList>
            <consortium name="Aspergillus puulaauensis MK2 genome sequencing consortium"/>
            <person name="Kazuki M."/>
            <person name="Futagami T."/>
        </authorList>
    </citation>
    <scope>NUCLEOTIDE SEQUENCE</scope>
    <source>
        <strain evidence="1">MK2</strain>
    </source>
</reference>
<gene>
    <name evidence="1" type="ORF">APUU_61385A</name>
</gene>
<sequence>MTAPFQSIARKCSLPPRVSPTGSDTVPVDGKPKEVPVCAMEEYALRPFFYDYCITPVNSSFSRGFLGGLESIVHRQGLQSQVAKACKAVACASHAITLNRPFLTRKAEGLYQELLNALAEAIRDPKL</sequence>
<dbReference type="OrthoDB" id="3525185at2759"/>
<name>A0A7R7XVS8_9EURO</name>
<feature type="non-terminal residue" evidence="1">
    <location>
        <position position="127"/>
    </location>
</feature>
<dbReference type="Proteomes" id="UP000654913">
    <property type="component" value="Chromosome 6"/>
</dbReference>
<reference evidence="1" key="2">
    <citation type="submission" date="2021-02" db="EMBL/GenBank/DDBJ databases">
        <title>Aspergillus puulaauensis MK2 genome sequence.</title>
        <authorList>
            <person name="Futagami T."/>
            <person name="Mori K."/>
            <person name="Kadooka C."/>
            <person name="Tanaka T."/>
        </authorList>
    </citation>
    <scope>NUCLEOTIDE SEQUENCE</scope>
    <source>
        <strain evidence="1">MK2</strain>
    </source>
</reference>
<dbReference type="AlphaFoldDB" id="A0A7R7XVS8"/>
<organism evidence="1 2">
    <name type="scientific">Aspergillus puulaauensis</name>
    <dbReference type="NCBI Taxonomy" id="1220207"/>
    <lineage>
        <taxon>Eukaryota</taxon>
        <taxon>Fungi</taxon>
        <taxon>Dikarya</taxon>
        <taxon>Ascomycota</taxon>
        <taxon>Pezizomycotina</taxon>
        <taxon>Eurotiomycetes</taxon>
        <taxon>Eurotiomycetidae</taxon>
        <taxon>Eurotiales</taxon>
        <taxon>Aspergillaceae</taxon>
        <taxon>Aspergillus</taxon>
    </lineage>
</organism>
<proteinExistence type="predicted"/>
<protein>
    <submittedName>
        <fullName evidence="1">Uncharacterized protein</fullName>
    </submittedName>
</protein>
<dbReference type="KEGG" id="apuu:APUU_61385A"/>
<dbReference type="RefSeq" id="XP_041560523.1">
    <property type="nucleotide sequence ID" value="XM_041694721.1"/>
</dbReference>
<evidence type="ECO:0000313" key="1">
    <source>
        <dbReference type="EMBL" id="BCS28337.1"/>
    </source>
</evidence>